<dbReference type="PANTHER" id="PTHR42878:SF7">
    <property type="entry name" value="SENSOR HISTIDINE KINASE GLRK"/>
    <property type="match status" value="1"/>
</dbReference>
<keyword evidence="8" id="KW-0418">Kinase</keyword>
<dbReference type="GO" id="GO:0005524">
    <property type="term" value="F:ATP binding"/>
    <property type="evidence" value="ECO:0007669"/>
    <property type="project" value="UniProtKB-KW"/>
</dbReference>
<dbReference type="InterPro" id="IPR036890">
    <property type="entry name" value="HATPase_C_sf"/>
</dbReference>
<evidence type="ECO:0000256" key="14">
    <source>
        <dbReference type="SAM" id="Phobius"/>
    </source>
</evidence>
<dbReference type="Gene3D" id="1.10.287.130">
    <property type="match status" value="1"/>
</dbReference>
<dbReference type="CDD" id="cd00082">
    <property type="entry name" value="HisKA"/>
    <property type="match status" value="1"/>
</dbReference>
<reference evidence="18" key="1">
    <citation type="submission" date="2017-04" db="EMBL/GenBank/DDBJ databases">
        <authorList>
            <person name="Bumgarner R.E."/>
            <person name="Fredricks D.N."/>
            <person name="Srinivasan S."/>
        </authorList>
    </citation>
    <scope>NUCLEOTIDE SEQUENCE [LARGE SCALE GENOMIC DNA]</scope>
    <source>
        <strain evidence="18">KA00405</strain>
    </source>
</reference>
<evidence type="ECO:0000313" key="18">
    <source>
        <dbReference type="Proteomes" id="UP000236394"/>
    </source>
</evidence>
<evidence type="ECO:0000256" key="7">
    <source>
        <dbReference type="ARBA" id="ARBA00022741"/>
    </source>
</evidence>
<evidence type="ECO:0000256" key="12">
    <source>
        <dbReference type="ARBA" id="ARBA00023136"/>
    </source>
</evidence>
<evidence type="ECO:0000256" key="3">
    <source>
        <dbReference type="ARBA" id="ARBA00012438"/>
    </source>
</evidence>
<evidence type="ECO:0000256" key="11">
    <source>
        <dbReference type="ARBA" id="ARBA00023012"/>
    </source>
</evidence>
<dbReference type="SMART" id="SM00388">
    <property type="entry name" value="HisKA"/>
    <property type="match status" value="1"/>
</dbReference>
<evidence type="ECO:0000313" key="17">
    <source>
        <dbReference type="EMBL" id="PNH19648.1"/>
    </source>
</evidence>
<dbReference type="FunFam" id="3.30.565.10:FF:000006">
    <property type="entry name" value="Sensor histidine kinase WalK"/>
    <property type="match status" value="1"/>
</dbReference>
<dbReference type="GO" id="GO:0000156">
    <property type="term" value="F:phosphorelay response regulator activity"/>
    <property type="evidence" value="ECO:0007669"/>
    <property type="project" value="TreeGrafter"/>
</dbReference>
<dbReference type="InterPro" id="IPR005467">
    <property type="entry name" value="His_kinase_dom"/>
</dbReference>
<dbReference type="InterPro" id="IPR004358">
    <property type="entry name" value="Sig_transdc_His_kin-like_C"/>
</dbReference>
<dbReference type="RefSeq" id="WP_102892266.1">
    <property type="nucleotide sequence ID" value="NZ_NBZD01000001.1"/>
</dbReference>
<dbReference type="SMART" id="SM00387">
    <property type="entry name" value="HATPase_c"/>
    <property type="match status" value="1"/>
</dbReference>
<evidence type="ECO:0000256" key="13">
    <source>
        <dbReference type="SAM" id="Coils"/>
    </source>
</evidence>
<keyword evidence="5" id="KW-0808">Transferase</keyword>
<dbReference type="InterPro" id="IPR050351">
    <property type="entry name" value="BphY/WalK/GraS-like"/>
</dbReference>
<keyword evidence="7" id="KW-0547">Nucleotide-binding</keyword>
<comment type="subcellular location">
    <subcellularLocation>
        <location evidence="2">Membrane</location>
        <topology evidence="2">Multi-pass membrane protein</topology>
    </subcellularLocation>
</comment>
<dbReference type="CDD" id="cd00075">
    <property type="entry name" value="HATPase"/>
    <property type="match status" value="1"/>
</dbReference>
<name>A0A2J8B4E8_9FIRM</name>
<comment type="catalytic activity">
    <reaction evidence="1">
        <text>ATP + protein L-histidine = ADP + protein N-phospho-L-histidine.</text>
        <dbReference type="EC" id="2.7.13.3"/>
    </reaction>
</comment>
<dbReference type="PROSITE" id="PS50885">
    <property type="entry name" value="HAMP"/>
    <property type="match status" value="1"/>
</dbReference>
<dbReference type="PROSITE" id="PS50109">
    <property type="entry name" value="HIS_KIN"/>
    <property type="match status" value="1"/>
</dbReference>
<dbReference type="EC" id="2.7.13.3" evidence="3"/>
<keyword evidence="9" id="KW-0067">ATP-binding</keyword>
<protein>
    <recommendedName>
        <fullName evidence="3">histidine kinase</fullName>
        <ecNumber evidence="3">2.7.13.3</ecNumber>
    </recommendedName>
</protein>
<dbReference type="Pfam" id="PF02518">
    <property type="entry name" value="HATPase_c"/>
    <property type="match status" value="1"/>
</dbReference>
<dbReference type="Gene3D" id="6.10.340.10">
    <property type="match status" value="1"/>
</dbReference>
<evidence type="ECO:0000256" key="9">
    <source>
        <dbReference type="ARBA" id="ARBA00022840"/>
    </source>
</evidence>
<dbReference type="InterPro" id="IPR003594">
    <property type="entry name" value="HATPase_dom"/>
</dbReference>
<dbReference type="Pfam" id="PF00512">
    <property type="entry name" value="HisKA"/>
    <property type="match status" value="1"/>
</dbReference>
<dbReference type="SMART" id="SM00304">
    <property type="entry name" value="HAMP"/>
    <property type="match status" value="1"/>
</dbReference>
<dbReference type="CDD" id="cd06225">
    <property type="entry name" value="HAMP"/>
    <property type="match status" value="1"/>
</dbReference>
<dbReference type="Gene3D" id="3.30.450.20">
    <property type="entry name" value="PAS domain"/>
    <property type="match status" value="1"/>
</dbReference>
<evidence type="ECO:0000256" key="4">
    <source>
        <dbReference type="ARBA" id="ARBA00022553"/>
    </source>
</evidence>
<evidence type="ECO:0000256" key="1">
    <source>
        <dbReference type="ARBA" id="ARBA00000085"/>
    </source>
</evidence>
<accession>A0A2J8B4E8</accession>
<evidence type="ECO:0000259" key="16">
    <source>
        <dbReference type="PROSITE" id="PS50885"/>
    </source>
</evidence>
<dbReference type="SUPFAM" id="SSF55785">
    <property type="entry name" value="PYP-like sensor domain (PAS domain)"/>
    <property type="match status" value="1"/>
</dbReference>
<dbReference type="GO" id="GO:0000155">
    <property type="term" value="F:phosphorelay sensor kinase activity"/>
    <property type="evidence" value="ECO:0007669"/>
    <property type="project" value="InterPro"/>
</dbReference>
<dbReference type="EMBL" id="NBZD01000001">
    <property type="protein sequence ID" value="PNH19648.1"/>
    <property type="molecule type" value="Genomic_DNA"/>
</dbReference>
<dbReference type="PRINTS" id="PR00344">
    <property type="entry name" value="BCTRLSENSOR"/>
</dbReference>
<dbReference type="FunFam" id="1.10.287.130:FF:000001">
    <property type="entry name" value="Two-component sensor histidine kinase"/>
    <property type="match status" value="1"/>
</dbReference>
<evidence type="ECO:0000256" key="10">
    <source>
        <dbReference type="ARBA" id="ARBA00022989"/>
    </source>
</evidence>
<keyword evidence="13" id="KW-0175">Coiled coil</keyword>
<dbReference type="InterPro" id="IPR003660">
    <property type="entry name" value="HAMP_dom"/>
</dbReference>
<dbReference type="SUPFAM" id="SSF47384">
    <property type="entry name" value="Homodimeric domain of signal transducing histidine kinase"/>
    <property type="match status" value="1"/>
</dbReference>
<proteinExistence type="predicted"/>
<dbReference type="InterPro" id="IPR003661">
    <property type="entry name" value="HisK_dim/P_dom"/>
</dbReference>
<evidence type="ECO:0000256" key="6">
    <source>
        <dbReference type="ARBA" id="ARBA00022692"/>
    </source>
</evidence>
<dbReference type="InterPro" id="IPR035965">
    <property type="entry name" value="PAS-like_dom_sf"/>
</dbReference>
<evidence type="ECO:0000256" key="2">
    <source>
        <dbReference type="ARBA" id="ARBA00004141"/>
    </source>
</evidence>
<dbReference type="GO" id="GO:0007234">
    <property type="term" value="P:osmosensory signaling via phosphorelay pathway"/>
    <property type="evidence" value="ECO:0007669"/>
    <property type="project" value="TreeGrafter"/>
</dbReference>
<evidence type="ECO:0000259" key="15">
    <source>
        <dbReference type="PROSITE" id="PS50109"/>
    </source>
</evidence>
<feature type="domain" description="Histidine kinase" evidence="15">
    <location>
        <begin position="396"/>
        <end position="613"/>
    </location>
</feature>
<dbReference type="GO" id="GO:0030295">
    <property type="term" value="F:protein kinase activator activity"/>
    <property type="evidence" value="ECO:0007669"/>
    <property type="project" value="TreeGrafter"/>
</dbReference>
<evidence type="ECO:0000256" key="5">
    <source>
        <dbReference type="ARBA" id="ARBA00022679"/>
    </source>
</evidence>
<keyword evidence="12 14" id="KW-0472">Membrane</keyword>
<feature type="domain" description="HAMP" evidence="16">
    <location>
        <begin position="219"/>
        <end position="271"/>
    </location>
</feature>
<dbReference type="SUPFAM" id="SSF158472">
    <property type="entry name" value="HAMP domain-like"/>
    <property type="match status" value="1"/>
</dbReference>
<dbReference type="InterPro" id="IPR000014">
    <property type="entry name" value="PAS"/>
</dbReference>
<dbReference type="InterPro" id="IPR036097">
    <property type="entry name" value="HisK_dim/P_sf"/>
</dbReference>
<dbReference type="SUPFAM" id="SSF55874">
    <property type="entry name" value="ATPase domain of HSP90 chaperone/DNA topoisomerase II/histidine kinase"/>
    <property type="match status" value="1"/>
</dbReference>
<keyword evidence="6 14" id="KW-0812">Transmembrane</keyword>
<keyword evidence="11" id="KW-0902">Two-component regulatory system</keyword>
<dbReference type="Proteomes" id="UP000236394">
    <property type="component" value="Unassembled WGS sequence"/>
</dbReference>
<keyword evidence="4" id="KW-0597">Phosphoprotein</keyword>
<feature type="transmembrane region" description="Helical" evidence="14">
    <location>
        <begin position="195"/>
        <end position="218"/>
    </location>
</feature>
<dbReference type="Pfam" id="PF00672">
    <property type="entry name" value="HAMP"/>
    <property type="match status" value="1"/>
</dbReference>
<dbReference type="Gene3D" id="3.30.565.10">
    <property type="entry name" value="Histidine kinase-like ATPase, C-terminal domain"/>
    <property type="match status" value="1"/>
</dbReference>
<dbReference type="AlphaFoldDB" id="A0A2J8B4E8"/>
<dbReference type="GO" id="GO:0016020">
    <property type="term" value="C:membrane"/>
    <property type="evidence" value="ECO:0007669"/>
    <property type="project" value="UniProtKB-SubCell"/>
</dbReference>
<dbReference type="PANTHER" id="PTHR42878">
    <property type="entry name" value="TWO-COMPONENT HISTIDINE KINASE"/>
    <property type="match status" value="1"/>
</dbReference>
<gene>
    <name evidence="17" type="ORF">B7R76_01825</name>
</gene>
<feature type="transmembrane region" description="Helical" evidence="14">
    <location>
        <begin position="21"/>
        <end position="40"/>
    </location>
</feature>
<organism evidence="17 18">
    <name type="scientific">Mageeibacillus indolicus</name>
    <dbReference type="NCBI Taxonomy" id="884684"/>
    <lineage>
        <taxon>Bacteria</taxon>
        <taxon>Bacillati</taxon>
        <taxon>Bacillota</taxon>
        <taxon>Clostridia</taxon>
        <taxon>Eubacteriales</taxon>
        <taxon>Oscillospiraceae</taxon>
        <taxon>Mageeibacillus</taxon>
    </lineage>
</organism>
<sequence length="651" mass="72565">MRLSGKYKLSDFRKSFVLSRTFILLIMAIVFSAVLILVWYNFMNRHYHNRAIINELTQKAQVVGRETALYENGTISADAFNHFLRTAPDLLQTGIAMDMNKDVTWSTPRRPSNAKWSPEDLSLLNNHIGTFVDSIQAKQKVIFTTKLGKENNGDTVICVGVPILSITKDDRPEEVLGGIYAFRSMDDYQTSSSPIIISFLASFLLTLSMMAFPAYYYITLIVRPLLQIRDVAKGISDGDLSKRAEINSQAEFGELATSINQMADHLQLNIADLEAESNRLQQILNGLNEGIIAYTAKLHLAHLNPVFREYFSECQNLELGSSINDLPVEDIREAINEAVATGTTQYITISVGELLLFGQLLLLHSADKTFQGVVGLFRDVTKEQQLEQTRRDYVSNVSHELKTPLTAIRCMVEPIIDGLIKDPDRLQRYYHIIYDEVLRMARLIDDMLELSRLQSGKAVIELEPCQLQTLLENLYAKFSSVAKEKQINFALELPNCNLPLAYVNPDRIEQIIYVFLDNASKFTPPGGDIILRAALKDDRIIIVVQDTGKGIAAEDKAHVFERFYKADKSHGSIGTGLGLSIVKEITEKTGEKVWVESELGHGAAFYISVAVYNNQDACPIDKPLSGSGGAANKIGADLSSHTSSDEANNAK</sequence>
<keyword evidence="10 14" id="KW-1133">Transmembrane helix</keyword>
<comment type="caution">
    <text evidence="17">The sequence shown here is derived from an EMBL/GenBank/DDBJ whole genome shotgun (WGS) entry which is preliminary data.</text>
</comment>
<dbReference type="SMART" id="SM00091">
    <property type="entry name" value="PAS"/>
    <property type="match status" value="1"/>
</dbReference>
<evidence type="ECO:0000256" key="8">
    <source>
        <dbReference type="ARBA" id="ARBA00022777"/>
    </source>
</evidence>
<feature type="coiled-coil region" evidence="13">
    <location>
        <begin position="256"/>
        <end position="290"/>
    </location>
</feature>